<evidence type="ECO:0000313" key="1">
    <source>
        <dbReference type="EMBL" id="OPJ68170.1"/>
    </source>
</evidence>
<evidence type="ECO:0000313" key="2">
    <source>
        <dbReference type="Proteomes" id="UP000190648"/>
    </source>
</evidence>
<sequence length="94" mass="10800">MELDATESRLKLGSDLRPSRASLDLQELYWLKFFCIRSRRSKCRRTKVASSESQMLGSDCLASVLISFEMGKIVTQKDEIWQLPLCVLREAEEA</sequence>
<protein>
    <submittedName>
        <fullName evidence="1">Uncharacterized protein</fullName>
    </submittedName>
</protein>
<accession>A0A1V4J7W3</accession>
<dbReference type="Proteomes" id="UP000190648">
    <property type="component" value="Unassembled WGS sequence"/>
</dbReference>
<dbReference type="AlphaFoldDB" id="A0A1V4J7W3"/>
<name>A0A1V4J7W3_PATFA</name>
<comment type="caution">
    <text evidence="1">The sequence shown here is derived from an EMBL/GenBank/DDBJ whole genome shotgun (WGS) entry which is preliminary data.</text>
</comment>
<reference evidence="1 2" key="1">
    <citation type="submission" date="2016-02" db="EMBL/GenBank/DDBJ databases">
        <title>Band-tailed pigeon sequencing and assembly.</title>
        <authorList>
            <person name="Soares A.E."/>
            <person name="Novak B.J."/>
            <person name="Rice E.S."/>
            <person name="O'Connell B."/>
            <person name="Chang D."/>
            <person name="Weber S."/>
            <person name="Shapiro B."/>
        </authorList>
    </citation>
    <scope>NUCLEOTIDE SEQUENCE [LARGE SCALE GENOMIC DNA]</scope>
    <source>
        <strain evidence="1">BTP2013</strain>
        <tissue evidence="1">Blood</tissue>
    </source>
</reference>
<organism evidence="1 2">
    <name type="scientific">Patagioenas fasciata monilis</name>
    <dbReference type="NCBI Taxonomy" id="372326"/>
    <lineage>
        <taxon>Eukaryota</taxon>
        <taxon>Metazoa</taxon>
        <taxon>Chordata</taxon>
        <taxon>Craniata</taxon>
        <taxon>Vertebrata</taxon>
        <taxon>Euteleostomi</taxon>
        <taxon>Archelosauria</taxon>
        <taxon>Archosauria</taxon>
        <taxon>Dinosauria</taxon>
        <taxon>Saurischia</taxon>
        <taxon>Theropoda</taxon>
        <taxon>Coelurosauria</taxon>
        <taxon>Aves</taxon>
        <taxon>Neognathae</taxon>
        <taxon>Neoaves</taxon>
        <taxon>Columbimorphae</taxon>
        <taxon>Columbiformes</taxon>
        <taxon>Columbidae</taxon>
        <taxon>Patagioenas</taxon>
    </lineage>
</organism>
<keyword evidence="2" id="KW-1185">Reference proteome</keyword>
<gene>
    <name evidence="1" type="ORF">AV530_013690</name>
</gene>
<proteinExistence type="predicted"/>
<dbReference type="EMBL" id="LSYS01008642">
    <property type="protein sequence ID" value="OPJ68170.1"/>
    <property type="molecule type" value="Genomic_DNA"/>
</dbReference>